<evidence type="ECO:0000313" key="2">
    <source>
        <dbReference type="Proteomes" id="UP001530377"/>
    </source>
</evidence>
<dbReference type="AlphaFoldDB" id="A0ABD3R7E8"/>
<comment type="caution">
    <text evidence="1">The sequence shown here is derived from an EMBL/GenBank/DDBJ whole genome shotgun (WGS) entry which is preliminary data.</text>
</comment>
<accession>A0ABD3R7E8</accession>
<name>A0ABD3R7E8_9STRA</name>
<sequence>MNAEYPPYATFFPTPKLCTTGECSNENRTNAFEGNVNDTLWHLPRLNATHAFVGLGWEHEFTFGAVSDLSCTIQEFERHHPEISVYRISHPPTLKNLANPTSVFNRWLLECDIKVLDRTTMNANVPASWYFDNDRVWSILNEEYNHLLLESICPLEG</sequence>
<gene>
    <name evidence="1" type="ORF">ACHAXA_005261</name>
</gene>
<reference evidence="1 2" key="1">
    <citation type="submission" date="2024-10" db="EMBL/GenBank/DDBJ databases">
        <title>Updated reference genomes for cyclostephanoid diatoms.</title>
        <authorList>
            <person name="Roberts W.R."/>
            <person name="Alverson A.J."/>
        </authorList>
    </citation>
    <scope>NUCLEOTIDE SEQUENCE [LARGE SCALE GENOMIC DNA]</scope>
    <source>
        <strain evidence="1 2">AJA228-03</strain>
    </source>
</reference>
<evidence type="ECO:0000313" key="1">
    <source>
        <dbReference type="EMBL" id="KAL3807631.1"/>
    </source>
</evidence>
<keyword evidence="2" id="KW-1185">Reference proteome</keyword>
<organism evidence="1 2">
    <name type="scientific">Cyclostephanos tholiformis</name>
    <dbReference type="NCBI Taxonomy" id="382380"/>
    <lineage>
        <taxon>Eukaryota</taxon>
        <taxon>Sar</taxon>
        <taxon>Stramenopiles</taxon>
        <taxon>Ochrophyta</taxon>
        <taxon>Bacillariophyta</taxon>
        <taxon>Coscinodiscophyceae</taxon>
        <taxon>Thalassiosirophycidae</taxon>
        <taxon>Stephanodiscales</taxon>
        <taxon>Stephanodiscaceae</taxon>
        <taxon>Cyclostephanos</taxon>
    </lineage>
</organism>
<proteinExistence type="predicted"/>
<dbReference type="EMBL" id="JALLPB020000606">
    <property type="protein sequence ID" value="KAL3807631.1"/>
    <property type="molecule type" value="Genomic_DNA"/>
</dbReference>
<protein>
    <submittedName>
        <fullName evidence="1">Uncharacterized protein</fullName>
    </submittedName>
</protein>
<dbReference type="Proteomes" id="UP001530377">
    <property type="component" value="Unassembled WGS sequence"/>
</dbReference>